<feature type="domain" description="TIR" evidence="3">
    <location>
        <begin position="372"/>
        <end position="504"/>
    </location>
</feature>
<dbReference type="PANTHER" id="PTHR47508">
    <property type="entry name" value="SAM DOMAIN-CONTAINING PROTEIN-RELATED"/>
    <property type="match status" value="1"/>
</dbReference>
<reference evidence="4 5" key="1">
    <citation type="journal article" date="2018" name="Sci. Rep.">
        <title>Comparative analysis of the Pocillopora damicornis genome highlights role of immune system in coral evolution.</title>
        <authorList>
            <person name="Cunning R."/>
            <person name="Bay R.A."/>
            <person name="Gillette P."/>
            <person name="Baker A.C."/>
            <person name="Traylor-Knowles N."/>
        </authorList>
    </citation>
    <scope>NUCLEOTIDE SEQUENCE [LARGE SCALE GENOMIC DNA]</scope>
    <source>
        <strain evidence="4">RSMAS</strain>
        <tissue evidence="4">Whole animal</tissue>
    </source>
</reference>
<evidence type="ECO:0000256" key="1">
    <source>
        <dbReference type="SAM" id="MobiDB-lite"/>
    </source>
</evidence>
<dbReference type="PANTHER" id="PTHR47508:SF1">
    <property type="entry name" value="NON-SPECIFIC SERINE_THREONINE PROTEIN KINASE"/>
    <property type="match status" value="1"/>
</dbReference>
<dbReference type="EMBL" id="RCHS01001705">
    <property type="protein sequence ID" value="RMX51968.1"/>
    <property type="molecule type" value="Genomic_DNA"/>
</dbReference>
<dbReference type="SUPFAM" id="SSF52200">
    <property type="entry name" value="Toll/Interleukin receptor TIR domain"/>
    <property type="match status" value="1"/>
</dbReference>
<dbReference type="AlphaFoldDB" id="A0A3M6UEW6"/>
<comment type="caution">
    <text evidence="4">The sequence shown here is derived from an EMBL/GenBank/DDBJ whole genome shotgun (WGS) entry which is preliminary data.</text>
</comment>
<proteinExistence type="predicted"/>
<feature type="compositionally biased region" description="Low complexity" evidence="1">
    <location>
        <begin position="341"/>
        <end position="358"/>
    </location>
</feature>
<dbReference type="PROSITE" id="PS50017">
    <property type="entry name" value="DEATH_DOMAIN"/>
    <property type="match status" value="2"/>
</dbReference>
<feature type="region of interest" description="Disordered" evidence="1">
    <location>
        <begin position="340"/>
        <end position="366"/>
    </location>
</feature>
<dbReference type="SUPFAM" id="SSF47986">
    <property type="entry name" value="DEATH domain"/>
    <property type="match status" value="2"/>
</dbReference>
<dbReference type="InterPro" id="IPR035897">
    <property type="entry name" value="Toll_tir_struct_dom_sf"/>
</dbReference>
<dbReference type="Pfam" id="PF13676">
    <property type="entry name" value="TIR_2"/>
    <property type="match status" value="1"/>
</dbReference>
<dbReference type="STRING" id="46731.A0A3M6UEW6"/>
<dbReference type="Pfam" id="PF00531">
    <property type="entry name" value="Death"/>
    <property type="match status" value="1"/>
</dbReference>
<protein>
    <recommendedName>
        <fullName evidence="6">TIR domain-containing protein</fullName>
    </recommendedName>
</protein>
<gene>
    <name evidence="4" type="ORF">pdam_00004731</name>
</gene>
<evidence type="ECO:0000313" key="5">
    <source>
        <dbReference type="Proteomes" id="UP000275408"/>
    </source>
</evidence>
<dbReference type="Proteomes" id="UP000275408">
    <property type="component" value="Unassembled WGS sequence"/>
</dbReference>
<dbReference type="SMART" id="SM00255">
    <property type="entry name" value="TIR"/>
    <property type="match status" value="1"/>
</dbReference>
<evidence type="ECO:0000313" key="4">
    <source>
        <dbReference type="EMBL" id="RMX51968.1"/>
    </source>
</evidence>
<dbReference type="GO" id="GO:0007165">
    <property type="term" value="P:signal transduction"/>
    <property type="evidence" value="ECO:0007669"/>
    <property type="project" value="InterPro"/>
</dbReference>
<evidence type="ECO:0000259" key="2">
    <source>
        <dbReference type="PROSITE" id="PS50017"/>
    </source>
</evidence>
<accession>A0A3M6UEW6</accession>
<dbReference type="InterPro" id="IPR000488">
    <property type="entry name" value="Death_dom"/>
</dbReference>
<organism evidence="4 5">
    <name type="scientific">Pocillopora damicornis</name>
    <name type="common">Cauliflower coral</name>
    <name type="synonym">Millepora damicornis</name>
    <dbReference type="NCBI Taxonomy" id="46731"/>
    <lineage>
        <taxon>Eukaryota</taxon>
        <taxon>Metazoa</taxon>
        <taxon>Cnidaria</taxon>
        <taxon>Anthozoa</taxon>
        <taxon>Hexacorallia</taxon>
        <taxon>Scleractinia</taxon>
        <taxon>Astrocoeniina</taxon>
        <taxon>Pocilloporidae</taxon>
        <taxon>Pocillopora</taxon>
    </lineage>
</organism>
<dbReference type="PROSITE" id="PS50104">
    <property type="entry name" value="TIR"/>
    <property type="match status" value="1"/>
</dbReference>
<dbReference type="OrthoDB" id="6078042at2759"/>
<dbReference type="InterPro" id="IPR011029">
    <property type="entry name" value="DEATH-like_dom_sf"/>
</dbReference>
<evidence type="ECO:0008006" key="6">
    <source>
        <dbReference type="Google" id="ProtNLM"/>
    </source>
</evidence>
<feature type="domain" description="Death" evidence="2">
    <location>
        <begin position="250"/>
        <end position="317"/>
    </location>
</feature>
<dbReference type="Gene3D" id="1.10.533.10">
    <property type="entry name" value="Death Domain, Fas"/>
    <property type="match status" value="2"/>
</dbReference>
<feature type="domain" description="Death" evidence="2">
    <location>
        <begin position="40"/>
        <end position="106"/>
    </location>
</feature>
<dbReference type="Gene3D" id="3.40.50.10140">
    <property type="entry name" value="Toll/interleukin-1 receptor homology (TIR) domain"/>
    <property type="match status" value="1"/>
</dbReference>
<evidence type="ECO:0000259" key="3">
    <source>
        <dbReference type="PROSITE" id="PS50104"/>
    </source>
</evidence>
<dbReference type="InterPro" id="IPR000157">
    <property type="entry name" value="TIR_dom"/>
</dbReference>
<sequence length="512" mass="58636">MYIFSFLLESLFSAFMKLRPEAVEKITVRLDMEITRAVKNWRHFARELKVAPEVIESLKWYGTFSPTANVFDNLEFTKPDLTISTLKEVFTNIGRNDLKQLLDRVFKAEDDGEKVTTVLDKVPLTDIALGLDRFKGPTANWEDFAMHKMIGVAKNRGEVHQFGSPQLEDPTAQLFQYLETKRSRLTLGELYDVLSSDSVKRPRTAKRLIDPNVEESSWRSRFVKTVIAPESDLLREISRDLNRKVPGTGDWKTVASKFEIRYKDYIQFENRKEKRSPTREVLDKVVSDRPQIAILEIVQALGNIERQDVIEVIKEELGVEDLTQAMRNLIRDKEDAAVILPDSSVSPGPSGSDEPSGSIAPVGPTWSNGQENQPQVFLSYQWDIQAKVIELKRKLELNGLTCWMDRDRMGPGDELKGEIEHGISHCKVFISCMTKKYCTSEMCQREANLACNRKKHIIPMLFEKFDSWPPQGSLGMVFPDTLYLRLPGGILTNEKFEELLKKIMEFVPPQNE</sequence>
<name>A0A3M6UEW6_POCDA</name>
<keyword evidence="5" id="KW-1185">Reference proteome</keyword>